<dbReference type="InterPro" id="IPR002711">
    <property type="entry name" value="HNH"/>
</dbReference>
<accession>A0ABQ0SGR2</accession>
<keyword evidence="3" id="KW-1185">Reference proteome</keyword>
<feature type="domain" description="HNH nuclease" evidence="1">
    <location>
        <begin position="42"/>
        <end position="98"/>
    </location>
</feature>
<evidence type="ECO:0000313" key="2">
    <source>
        <dbReference type="EMBL" id="GEC64576.1"/>
    </source>
</evidence>
<dbReference type="InterPro" id="IPR003615">
    <property type="entry name" value="HNH_nuc"/>
</dbReference>
<protein>
    <recommendedName>
        <fullName evidence="1">HNH nuclease domain-containing protein</fullName>
    </recommendedName>
</protein>
<reference evidence="2 3" key="1">
    <citation type="submission" date="2019-06" db="EMBL/GenBank/DDBJ databases">
        <title>Whole genome shotgun sequence of Komagataeibacter hansenii NBRC 14820.</title>
        <authorList>
            <person name="Hosoyama A."/>
            <person name="Uohara A."/>
            <person name="Ohji S."/>
            <person name="Ichikawa N."/>
        </authorList>
    </citation>
    <scope>NUCLEOTIDE SEQUENCE [LARGE SCALE GENOMIC DNA]</scope>
    <source>
        <strain evidence="2 3">NBRC 14820</strain>
    </source>
</reference>
<dbReference type="Pfam" id="PF01844">
    <property type="entry name" value="HNH"/>
    <property type="match status" value="1"/>
</dbReference>
<dbReference type="SMART" id="SM00507">
    <property type="entry name" value="HNHc"/>
    <property type="match status" value="1"/>
</dbReference>
<comment type="caution">
    <text evidence="2">The sequence shown here is derived from an EMBL/GenBank/DDBJ whole genome shotgun (WGS) entry which is preliminary data.</text>
</comment>
<gene>
    <name evidence="2" type="ORF">GHA01_24250</name>
</gene>
<proteinExistence type="predicted"/>
<name>A0ABQ0SGR2_NOVHA</name>
<evidence type="ECO:0000259" key="1">
    <source>
        <dbReference type="SMART" id="SM00507"/>
    </source>
</evidence>
<sequence>MKKKFKIPTIKVPKIETSENKTLPVEEKRKENQKSYDNHWRKFSNAFRKKHLFCKQCLKEGVYTYSDLHVDHIIPLVQRPDLKYVESNLQVLCRSCHGKKTYKETLGKEKGQ</sequence>
<organism evidence="2 3">
    <name type="scientific">Novacetimonas hansenii</name>
    <name type="common">Komagataeibacter hansenii</name>
    <dbReference type="NCBI Taxonomy" id="436"/>
    <lineage>
        <taxon>Bacteria</taxon>
        <taxon>Pseudomonadati</taxon>
        <taxon>Pseudomonadota</taxon>
        <taxon>Alphaproteobacteria</taxon>
        <taxon>Acetobacterales</taxon>
        <taxon>Acetobacteraceae</taxon>
        <taxon>Novacetimonas</taxon>
    </lineage>
</organism>
<dbReference type="RefSeq" id="WP_080937656.1">
    <property type="nucleotide sequence ID" value="NZ_BJNN01000127.1"/>
</dbReference>
<dbReference type="CDD" id="cd00085">
    <property type="entry name" value="HNHc"/>
    <property type="match status" value="1"/>
</dbReference>
<dbReference type="Proteomes" id="UP000319478">
    <property type="component" value="Unassembled WGS sequence"/>
</dbReference>
<dbReference type="EMBL" id="BJNN01000127">
    <property type="protein sequence ID" value="GEC64576.1"/>
    <property type="molecule type" value="Genomic_DNA"/>
</dbReference>
<evidence type="ECO:0000313" key="3">
    <source>
        <dbReference type="Proteomes" id="UP000319478"/>
    </source>
</evidence>
<dbReference type="Gene3D" id="1.10.30.50">
    <property type="match status" value="1"/>
</dbReference>